<comment type="function">
    <text evidence="6">Involved in the regulation of the intracellular balance of NAD and NADP, and is a key enzyme in the biosynthesis of NADP. Catalyzes specifically the phosphorylation on 2'-hydroxyl of the adenosine moiety of NAD to yield NADP.</text>
</comment>
<name>A0ABP8SIQ4_9ACTN</name>
<keyword evidence="9" id="KW-1185">Reference proteome</keyword>
<keyword evidence="2 6" id="KW-0418">Kinase</keyword>
<keyword evidence="6" id="KW-0963">Cytoplasm</keyword>
<evidence type="ECO:0000256" key="2">
    <source>
        <dbReference type="ARBA" id="ARBA00022777"/>
    </source>
</evidence>
<evidence type="ECO:0000256" key="6">
    <source>
        <dbReference type="HAMAP-Rule" id="MF_00361"/>
    </source>
</evidence>
<feature type="compositionally biased region" description="Pro residues" evidence="7">
    <location>
        <begin position="347"/>
        <end position="359"/>
    </location>
</feature>
<comment type="subcellular location">
    <subcellularLocation>
        <location evidence="6">Cytoplasm</location>
    </subcellularLocation>
</comment>
<evidence type="ECO:0000256" key="4">
    <source>
        <dbReference type="ARBA" id="ARBA00023027"/>
    </source>
</evidence>
<feature type="binding site" evidence="6">
    <location>
        <begin position="68"/>
        <end position="69"/>
    </location>
    <ligand>
        <name>NAD(+)</name>
        <dbReference type="ChEBI" id="CHEBI:57540"/>
    </ligand>
</feature>
<comment type="similarity">
    <text evidence="6">Belongs to the NAD kinase family.</text>
</comment>
<comment type="cofactor">
    <cofactor evidence="6">
        <name>a divalent metal cation</name>
        <dbReference type="ChEBI" id="CHEBI:60240"/>
    </cofactor>
</comment>
<feature type="binding site" evidence="6">
    <location>
        <position position="186"/>
    </location>
    <ligand>
        <name>NAD(+)</name>
        <dbReference type="ChEBI" id="CHEBI:57540"/>
    </ligand>
</feature>
<feature type="binding site" evidence="6">
    <location>
        <position position="73"/>
    </location>
    <ligand>
        <name>NAD(+)</name>
        <dbReference type="ChEBI" id="CHEBI:57540"/>
    </ligand>
</feature>
<feature type="binding site" evidence="6">
    <location>
        <begin position="175"/>
        <end position="176"/>
    </location>
    <ligand>
        <name>NAD(+)</name>
        <dbReference type="ChEBI" id="CHEBI:57540"/>
    </ligand>
</feature>
<proteinExistence type="inferred from homology"/>
<dbReference type="EMBL" id="BAABGU010000011">
    <property type="protein sequence ID" value="GAA4569090.1"/>
    <property type="molecule type" value="Genomic_DNA"/>
</dbReference>
<evidence type="ECO:0000256" key="5">
    <source>
        <dbReference type="ARBA" id="ARBA00047925"/>
    </source>
</evidence>
<keyword evidence="1 6" id="KW-0808">Transferase</keyword>
<dbReference type="Gene3D" id="2.60.200.30">
    <property type="entry name" value="Probable inorganic polyphosphate/atp-NAD kinase, domain 2"/>
    <property type="match status" value="1"/>
</dbReference>
<dbReference type="GO" id="GO:0016301">
    <property type="term" value="F:kinase activity"/>
    <property type="evidence" value="ECO:0007669"/>
    <property type="project" value="UniProtKB-KW"/>
</dbReference>
<dbReference type="InterPro" id="IPR017438">
    <property type="entry name" value="ATP-NAD_kinase_N"/>
</dbReference>
<gene>
    <name evidence="6" type="primary">nadK</name>
    <name evidence="8" type="ORF">GCM10023176_24950</name>
</gene>
<dbReference type="HAMAP" id="MF_00361">
    <property type="entry name" value="NAD_kinase"/>
    <property type="match status" value="1"/>
</dbReference>
<evidence type="ECO:0000313" key="9">
    <source>
        <dbReference type="Proteomes" id="UP001500307"/>
    </source>
</evidence>
<dbReference type="EC" id="2.7.1.23" evidence="6"/>
<dbReference type="RefSeq" id="WP_346119144.1">
    <property type="nucleotide sequence ID" value="NZ_BAABGU010000011.1"/>
</dbReference>
<dbReference type="Pfam" id="PF01513">
    <property type="entry name" value="NAD_kinase"/>
    <property type="match status" value="1"/>
</dbReference>
<feature type="region of interest" description="Disordered" evidence="7">
    <location>
        <begin position="320"/>
        <end position="359"/>
    </location>
</feature>
<dbReference type="Gene3D" id="3.40.50.10330">
    <property type="entry name" value="Probable inorganic polyphosphate/atp-NAD kinase, domain 1"/>
    <property type="match status" value="1"/>
</dbReference>
<evidence type="ECO:0000256" key="3">
    <source>
        <dbReference type="ARBA" id="ARBA00022857"/>
    </source>
</evidence>
<protein>
    <recommendedName>
        <fullName evidence="6">NAD kinase</fullName>
        <ecNumber evidence="6">2.7.1.23</ecNumber>
    </recommendedName>
    <alternativeName>
        <fullName evidence="6">ATP-dependent NAD kinase</fullName>
    </alternativeName>
</protein>
<dbReference type="InterPro" id="IPR017437">
    <property type="entry name" value="ATP-NAD_kinase_PpnK-typ_C"/>
</dbReference>
<feature type="binding site" evidence="6">
    <location>
        <position position="205"/>
    </location>
    <ligand>
        <name>NAD(+)</name>
        <dbReference type="ChEBI" id="CHEBI:57540"/>
    </ligand>
</feature>
<keyword evidence="6" id="KW-0547">Nucleotide-binding</keyword>
<comment type="caution">
    <text evidence="6">Lacks conserved residue(s) required for the propagation of feature annotation.</text>
</comment>
<reference evidence="9" key="1">
    <citation type="journal article" date="2019" name="Int. J. Syst. Evol. Microbiol.">
        <title>The Global Catalogue of Microorganisms (GCM) 10K type strain sequencing project: providing services to taxonomists for standard genome sequencing and annotation.</title>
        <authorList>
            <consortium name="The Broad Institute Genomics Platform"/>
            <consortium name="The Broad Institute Genome Sequencing Center for Infectious Disease"/>
            <person name="Wu L."/>
            <person name="Ma J."/>
        </authorList>
    </citation>
    <scope>NUCLEOTIDE SEQUENCE [LARGE SCALE GENOMIC DNA]</scope>
    <source>
        <strain evidence="9">JCM 3175</strain>
    </source>
</reference>
<evidence type="ECO:0000313" key="8">
    <source>
        <dbReference type="EMBL" id="GAA4569090.1"/>
    </source>
</evidence>
<evidence type="ECO:0000256" key="7">
    <source>
        <dbReference type="SAM" id="MobiDB-lite"/>
    </source>
</evidence>
<dbReference type="InterPro" id="IPR016064">
    <property type="entry name" value="NAD/diacylglycerol_kinase_sf"/>
</dbReference>
<keyword evidence="3 6" id="KW-0521">NADP</keyword>
<feature type="compositionally biased region" description="Low complexity" evidence="7">
    <location>
        <begin position="320"/>
        <end position="329"/>
    </location>
</feature>
<keyword evidence="4 6" id="KW-0520">NAD</keyword>
<accession>A0ABP8SIQ4</accession>
<comment type="caution">
    <text evidence="8">The sequence shown here is derived from an EMBL/GenBank/DDBJ whole genome shotgun (WGS) entry which is preliminary data.</text>
</comment>
<comment type="catalytic activity">
    <reaction evidence="5 6">
        <text>NAD(+) + ATP = ADP + NADP(+) + H(+)</text>
        <dbReference type="Rhea" id="RHEA:18629"/>
        <dbReference type="ChEBI" id="CHEBI:15378"/>
        <dbReference type="ChEBI" id="CHEBI:30616"/>
        <dbReference type="ChEBI" id="CHEBI:57540"/>
        <dbReference type="ChEBI" id="CHEBI:58349"/>
        <dbReference type="ChEBI" id="CHEBI:456216"/>
        <dbReference type="EC" id="2.7.1.23"/>
    </reaction>
</comment>
<dbReference type="SUPFAM" id="SSF111331">
    <property type="entry name" value="NAD kinase/diacylglycerol kinase-like"/>
    <property type="match status" value="1"/>
</dbReference>
<dbReference type="Pfam" id="PF20143">
    <property type="entry name" value="NAD_kinase_C"/>
    <property type="match status" value="1"/>
</dbReference>
<evidence type="ECO:0000256" key="1">
    <source>
        <dbReference type="ARBA" id="ARBA00022679"/>
    </source>
</evidence>
<keyword evidence="6" id="KW-0067">ATP-binding</keyword>
<feature type="binding site" evidence="6">
    <location>
        <position position="240"/>
    </location>
    <ligand>
        <name>NAD(+)</name>
        <dbReference type="ChEBI" id="CHEBI:57540"/>
    </ligand>
</feature>
<feature type="active site" description="Proton acceptor" evidence="6">
    <location>
        <position position="68"/>
    </location>
</feature>
<organism evidence="8 9">
    <name type="scientific">Micromonospora coerulea</name>
    <dbReference type="NCBI Taxonomy" id="47856"/>
    <lineage>
        <taxon>Bacteria</taxon>
        <taxon>Bacillati</taxon>
        <taxon>Actinomycetota</taxon>
        <taxon>Actinomycetes</taxon>
        <taxon>Micromonosporales</taxon>
        <taxon>Micromonosporaceae</taxon>
        <taxon>Micromonospora</taxon>
    </lineage>
</organism>
<feature type="binding site" evidence="6">
    <location>
        <position position="275"/>
    </location>
    <ligand>
        <name>NAD(+)</name>
        <dbReference type="ChEBI" id="CHEBI:57540"/>
    </ligand>
</feature>
<dbReference type="InterPro" id="IPR002504">
    <property type="entry name" value="NADK"/>
</dbReference>
<dbReference type="Proteomes" id="UP001500307">
    <property type="component" value="Unassembled WGS sequence"/>
</dbReference>
<dbReference type="PANTHER" id="PTHR20275">
    <property type="entry name" value="NAD KINASE"/>
    <property type="match status" value="1"/>
</dbReference>
<dbReference type="PANTHER" id="PTHR20275:SF0">
    <property type="entry name" value="NAD KINASE"/>
    <property type="match status" value="1"/>
</dbReference>
<sequence>MRHGRVGMVVHAGKEEATRVSQDVRAWGVAHRIDIVDVDVWREEPRRTSRAEAQAIGPLDLIVTIGGDGTFLRGVHVAAAVDCPVLGVNVGRVGFLTDVPPARTVEALEGFRKGVACTDERMTLTMRASRPLEIPPELGTLLRYGRGPAMPPPEVRDSSPDDVGWGVPLDVTAVNDVVFEKLARDRQASLGLYVAGRLFASYSADAVMVATATGSTAYSFAAGGPVLSPLLDALVFTPVAPHMAFNRSLVVSAEESVGIRVLPRSGQVAVSIDGQLRGVLDPGDWVAAYASPWRLPIVRFESTDFFGRLRDRFSLADAPAASADGDAPLVYRPADPVPEDVRHLRHPQPPVPGPGAGPR</sequence>